<dbReference type="GO" id="GO:0046872">
    <property type="term" value="F:metal ion binding"/>
    <property type="evidence" value="ECO:0007669"/>
    <property type="project" value="UniProtKB-KW"/>
</dbReference>
<evidence type="ECO:0000259" key="3">
    <source>
        <dbReference type="Pfam" id="PF06155"/>
    </source>
</evidence>
<dbReference type="PANTHER" id="PTHR35303">
    <property type="entry name" value="OS02G0197800 PROTEIN"/>
    <property type="match status" value="1"/>
</dbReference>
<dbReference type="Proteomes" id="UP000886520">
    <property type="component" value="Chromosome 23"/>
</dbReference>
<keyword evidence="1" id="KW-0479">Metal-binding</keyword>
<dbReference type="AlphaFoldDB" id="A0A9D4U407"/>
<reference evidence="4" key="1">
    <citation type="submission" date="2021-01" db="EMBL/GenBank/DDBJ databases">
        <title>Adiantum capillus-veneris genome.</title>
        <authorList>
            <person name="Fang Y."/>
            <person name="Liao Q."/>
        </authorList>
    </citation>
    <scope>NUCLEOTIDE SEQUENCE</scope>
    <source>
        <strain evidence="4">H3</strain>
        <tissue evidence="4">Leaf</tissue>
    </source>
</reference>
<dbReference type="OrthoDB" id="19707at2759"/>
<evidence type="ECO:0000256" key="1">
    <source>
        <dbReference type="ARBA" id="ARBA00022723"/>
    </source>
</evidence>
<sequence>MERCLRQRPILHVLYASFSSFSPKCPVLTKLDLVSPQLVEVVFENGQTFHLSAEFLRVQSPAADSKRRTISGEKVIAGRRNVGIMSMEPVGNYGIRICFDDLHSTGIYSWDYLYHLGANKFSLMREYLNMLKKHDLSPSLHEVSSKIYEEAGSAVHVVDYWSVLDGLGFCLQG</sequence>
<name>A0A9D4U407_ADICA</name>
<gene>
    <name evidence="4" type="ORF">GOP47_0023497</name>
</gene>
<comment type="caution">
    <text evidence="4">The sequence shown here is derived from an EMBL/GenBank/DDBJ whole genome shotgun (WGS) entry which is preliminary data.</text>
</comment>
<evidence type="ECO:0000313" key="5">
    <source>
        <dbReference type="Proteomes" id="UP000886520"/>
    </source>
</evidence>
<feature type="domain" description="Gamma-butyrobetaine hydroxylase-like N-terminal" evidence="3">
    <location>
        <begin position="37"/>
        <end position="114"/>
    </location>
</feature>
<proteinExistence type="predicted"/>
<evidence type="ECO:0000256" key="2">
    <source>
        <dbReference type="ARBA" id="ARBA00023004"/>
    </source>
</evidence>
<accession>A0A9D4U407</accession>
<keyword evidence="5" id="KW-1185">Reference proteome</keyword>
<dbReference type="InterPro" id="IPR038492">
    <property type="entry name" value="GBBH-like_N_sf"/>
</dbReference>
<evidence type="ECO:0000313" key="4">
    <source>
        <dbReference type="EMBL" id="KAI5060992.1"/>
    </source>
</evidence>
<dbReference type="Gene3D" id="3.30.2020.30">
    <property type="match status" value="1"/>
</dbReference>
<organism evidence="4 5">
    <name type="scientific">Adiantum capillus-veneris</name>
    <name type="common">Maidenhair fern</name>
    <dbReference type="NCBI Taxonomy" id="13818"/>
    <lineage>
        <taxon>Eukaryota</taxon>
        <taxon>Viridiplantae</taxon>
        <taxon>Streptophyta</taxon>
        <taxon>Embryophyta</taxon>
        <taxon>Tracheophyta</taxon>
        <taxon>Polypodiopsida</taxon>
        <taxon>Polypodiidae</taxon>
        <taxon>Polypodiales</taxon>
        <taxon>Pteridineae</taxon>
        <taxon>Pteridaceae</taxon>
        <taxon>Vittarioideae</taxon>
        <taxon>Adiantum</taxon>
    </lineage>
</organism>
<dbReference type="PANTHER" id="PTHR35303:SF5">
    <property type="entry name" value="OS02G0197800 PROTEIN"/>
    <property type="match status" value="1"/>
</dbReference>
<protein>
    <recommendedName>
        <fullName evidence="3">Gamma-butyrobetaine hydroxylase-like N-terminal domain-containing protein</fullName>
    </recommendedName>
</protein>
<keyword evidence="2" id="KW-0408">Iron</keyword>
<dbReference type="Pfam" id="PF06155">
    <property type="entry name" value="GBBH-like_N"/>
    <property type="match status" value="1"/>
</dbReference>
<dbReference type="EMBL" id="JABFUD020000023">
    <property type="protein sequence ID" value="KAI5060992.1"/>
    <property type="molecule type" value="Genomic_DNA"/>
</dbReference>
<dbReference type="InterPro" id="IPR010376">
    <property type="entry name" value="GBBH-like_N"/>
</dbReference>